<name>A0ABV7UIT9_9HYPH</name>
<evidence type="ECO:0000259" key="1">
    <source>
        <dbReference type="Pfam" id="PF18352"/>
    </source>
</evidence>
<evidence type="ECO:0000313" key="3">
    <source>
        <dbReference type="Proteomes" id="UP001595704"/>
    </source>
</evidence>
<dbReference type="Pfam" id="PF18352">
    <property type="entry name" value="Gp138_N"/>
    <property type="match status" value="1"/>
</dbReference>
<comment type="caution">
    <text evidence="2">The sequence shown here is derived from an EMBL/GenBank/DDBJ whole genome shotgun (WGS) entry which is preliminary data.</text>
</comment>
<organism evidence="2 3">
    <name type="scientific">Camelimonas fluminis</name>
    <dbReference type="NCBI Taxonomy" id="1576911"/>
    <lineage>
        <taxon>Bacteria</taxon>
        <taxon>Pseudomonadati</taxon>
        <taxon>Pseudomonadota</taxon>
        <taxon>Alphaproteobacteria</taxon>
        <taxon>Hyphomicrobiales</taxon>
        <taxon>Chelatococcaceae</taxon>
        <taxon>Camelimonas</taxon>
    </lineage>
</organism>
<dbReference type="Pfam" id="PF18946">
    <property type="entry name" value="Apex"/>
    <property type="match status" value="1"/>
</dbReference>
<sequence>MNLKELGDDPEEALRVMLDGFRQSLHTAMLGEVVKYDPKTMTMDIQPSMKGVIRKPDGTSETVKLPLLTGVPVSFPGGGGTTLTFPVKPGDPVMMTFAQRSSDAWNQSGGTQDQIDARSLDLADAVAHVGIRHQASLPENVSGSATQLRTDDGKTSFTLDGAGGLSLDTDQAVSVKGAKGISMDGGSGDLHVTGDLFVNGISFLNHIHNNVQPGGGNSGKPVGA</sequence>
<dbReference type="Gene3D" id="2.40.50.230">
    <property type="entry name" value="Gp5 N-terminal domain"/>
    <property type="match status" value="1"/>
</dbReference>
<dbReference type="InterPro" id="IPR037026">
    <property type="entry name" value="Vgr_OB-fold_dom_sf"/>
</dbReference>
<gene>
    <name evidence="2" type="ORF">ACFONL_12765</name>
</gene>
<dbReference type="Proteomes" id="UP001595704">
    <property type="component" value="Unassembled WGS sequence"/>
</dbReference>
<dbReference type="InterPro" id="IPR044033">
    <property type="entry name" value="GpV-like_apex"/>
</dbReference>
<keyword evidence="3" id="KW-1185">Reference proteome</keyword>
<dbReference type="EMBL" id="JBHRYC010000061">
    <property type="protein sequence ID" value="MFC3638233.1"/>
    <property type="molecule type" value="Genomic_DNA"/>
</dbReference>
<protein>
    <submittedName>
        <fullName evidence="2">Gp138 family membrane-puncturing spike protein</fullName>
    </submittedName>
</protein>
<accession>A0ABV7UIT9</accession>
<dbReference type="InterPro" id="IPR041599">
    <property type="entry name" value="Gp138_N"/>
</dbReference>
<dbReference type="RefSeq" id="WP_191320410.1">
    <property type="nucleotide sequence ID" value="NZ_BNCG01000017.1"/>
</dbReference>
<proteinExistence type="predicted"/>
<reference evidence="3" key="1">
    <citation type="journal article" date="2019" name="Int. J. Syst. Evol. Microbiol.">
        <title>The Global Catalogue of Microorganisms (GCM) 10K type strain sequencing project: providing services to taxonomists for standard genome sequencing and annotation.</title>
        <authorList>
            <consortium name="The Broad Institute Genomics Platform"/>
            <consortium name="The Broad Institute Genome Sequencing Center for Infectious Disease"/>
            <person name="Wu L."/>
            <person name="Ma J."/>
        </authorList>
    </citation>
    <scope>NUCLEOTIDE SEQUENCE [LARGE SCALE GENOMIC DNA]</scope>
    <source>
        <strain evidence="3">KCTC 42282</strain>
    </source>
</reference>
<evidence type="ECO:0000313" key="2">
    <source>
        <dbReference type="EMBL" id="MFC3638233.1"/>
    </source>
</evidence>
<feature type="domain" description="Phage protein Gp138 N-terminal" evidence="1">
    <location>
        <begin position="31"/>
        <end position="130"/>
    </location>
</feature>